<dbReference type="EMBL" id="CCAG010020408">
    <property type="status" value="NOT_ANNOTATED_CDS"/>
    <property type="molecule type" value="Genomic_DNA"/>
</dbReference>
<name>A0A1B0FC18_GLOMM</name>
<protein>
    <submittedName>
        <fullName evidence="2">Uncharacterized protein</fullName>
    </submittedName>
</protein>
<dbReference type="VEuPathDB" id="VectorBase:GMOY001095"/>
<accession>A0A1B0FC18</accession>
<dbReference type="Proteomes" id="UP000092444">
    <property type="component" value="Unassembled WGS sequence"/>
</dbReference>
<reference evidence="2" key="1">
    <citation type="submission" date="2020-05" db="UniProtKB">
        <authorList>
            <consortium name="EnsemblMetazoa"/>
        </authorList>
    </citation>
    <scope>IDENTIFICATION</scope>
    <source>
        <strain evidence="2">Yale</strain>
    </source>
</reference>
<organism evidence="2 3">
    <name type="scientific">Glossina morsitans morsitans</name>
    <name type="common">Savannah tsetse fly</name>
    <dbReference type="NCBI Taxonomy" id="37546"/>
    <lineage>
        <taxon>Eukaryota</taxon>
        <taxon>Metazoa</taxon>
        <taxon>Ecdysozoa</taxon>
        <taxon>Arthropoda</taxon>
        <taxon>Hexapoda</taxon>
        <taxon>Insecta</taxon>
        <taxon>Pterygota</taxon>
        <taxon>Neoptera</taxon>
        <taxon>Endopterygota</taxon>
        <taxon>Diptera</taxon>
        <taxon>Brachycera</taxon>
        <taxon>Muscomorpha</taxon>
        <taxon>Hippoboscoidea</taxon>
        <taxon>Glossinidae</taxon>
        <taxon>Glossina</taxon>
    </lineage>
</organism>
<keyword evidence="3" id="KW-1185">Reference proteome</keyword>
<evidence type="ECO:0000313" key="2">
    <source>
        <dbReference type="EnsemblMetazoa" id="GMOY001095-PA"/>
    </source>
</evidence>
<evidence type="ECO:0000313" key="3">
    <source>
        <dbReference type="Proteomes" id="UP000092444"/>
    </source>
</evidence>
<proteinExistence type="predicted"/>
<dbReference type="AlphaFoldDB" id="A0A1B0FC18"/>
<feature type="region of interest" description="Disordered" evidence="1">
    <location>
        <begin position="1"/>
        <end position="23"/>
    </location>
</feature>
<sequence>MANYTEDQLAGGSLPHTTQLRRGTDEQADMFGAFRN</sequence>
<dbReference type="EnsemblMetazoa" id="GMOY001095-RA">
    <property type="protein sequence ID" value="GMOY001095-PA"/>
    <property type="gene ID" value="GMOY001095"/>
</dbReference>
<evidence type="ECO:0000256" key="1">
    <source>
        <dbReference type="SAM" id="MobiDB-lite"/>
    </source>
</evidence>